<dbReference type="PANTHER" id="PTHR34861">
    <property type="match status" value="1"/>
</dbReference>
<keyword evidence="3" id="KW-1185">Reference proteome</keyword>
<dbReference type="GeneID" id="63790298"/>
<dbReference type="EMBL" id="MIKG01000001">
    <property type="protein sequence ID" value="RAO65069.1"/>
    <property type="molecule type" value="Genomic_DNA"/>
</dbReference>
<proteinExistence type="inferred from homology"/>
<dbReference type="Proteomes" id="UP000249363">
    <property type="component" value="Unassembled WGS sequence"/>
</dbReference>
<dbReference type="PANTHER" id="PTHR34861:SF11">
    <property type="entry name" value="CYCLASE"/>
    <property type="match status" value="1"/>
</dbReference>
<protein>
    <recommendedName>
        <fullName evidence="4">Cyclase</fullName>
    </recommendedName>
</protein>
<dbReference type="SUPFAM" id="SSF102198">
    <property type="entry name" value="Putative cyclase"/>
    <property type="match status" value="1"/>
</dbReference>
<evidence type="ECO:0000313" key="2">
    <source>
        <dbReference type="EMBL" id="RAO65069.1"/>
    </source>
</evidence>
<accession>A0A364KNF7</accession>
<dbReference type="GO" id="GO:0004061">
    <property type="term" value="F:arylformamidase activity"/>
    <property type="evidence" value="ECO:0007669"/>
    <property type="project" value="InterPro"/>
</dbReference>
<evidence type="ECO:0000313" key="3">
    <source>
        <dbReference type="Proteomes" id="UP000249363"/>
    </source>
</evidence>
<name>A0A364KNF7_TALAM</name>
<dbReference type="InterPro" id="IPR007325">
    <property type="entry name" value="KFase/CYL"/>
</dbReference>
<dbReference type="OrthoDB" id="5396at2759"/>
<gene>
    <name evidence="2" type="ORF">BHQ10_001081</name>
</gene>
<dbReference type="AlphaFoldDB" id="A0A364KNF7"/>
<comment type="similarity">
    <text evidence="1">Belongs to the Cyclase 1 superfamily.</text>
</comment>
<dbReference type="Gene3D" id="3.50.30.50">
    <property type="entry name" value="Putative cyclase"/>
    <property type="match status" value="1"/>
</dbReference>
<reference evidence="2 3" key="1">
    <citation type="journal article" date="2017" name="Biotechnol. Biofuels">
        <title>Differential beta-glucosidase expression as a function of carbon source availability in Talaromyces amestolkiae: a genomic and proteomic approach.</title>
        <authorList>
            <person name="de Eugenio L.I."/>
            <person name="Mendez-Liter J.A."/>
            <person name="Nieto-Dominguez M."/>
            <person name="Alonso L."/>
            <person name="Gil-Munoz J."/>
            <person name="Barriuso J."/>
            <person name="Prieto A."/>
            <person name="Martinez M.J."/>
        </authorList>
    </citation>
    <scope>NUCLEOTIDE SEQUENCE [LARGE SCALE GENOMIC DNA]</scope>
    <source>
        <strain evidence="2 3">CIB</strain>
    </source>
</reference>
<comment type="caution">
    <text evidence="2">The sequence shown here is derived from an EMBL/GenBank/DDBJ whole genome shotgun (WGS) entry which is preliminary data.</text>
</comment>
<dbReference type="STRING" id="1196081.A0A364KNF7"/>
<organism evidence="2 3">
    <name type="scientific">Talaromyces amestolkiae</name>
    <dbReference type="NCBI Taxonomy" id="1196081"/>
    <lineage>
        <taxon>Eukaryota</taxon>
        <taxon>Fungi</taxon>
        <taxon>Dikarya</taxon>
        <taxon>Ascomycota</taxon>
        <taxon>Pezizomycotina</taxon>
        <taxon>Eurotiomycetes</taxon>
        <taxon>Eurotiomycetidae</taxon>
        <taxon>Eurotiales</taxon>
        <taxon>Trichocomaceae</taxon>
        <taxon>Talaromyces</taxon>
        <taxon>Talaromyces sect. Talaromyces</taxon>
    </lineage>
</organism>
<evidence type="ECO:0008006" key="4">
    <source>
        <dbReference type="Google" id="ProtNLM"/>
    </source>
</evidence>
<dbReference type="Pfam" id="PF04199">
    <property type="entry name" value="Cyclase"/>
    <property type="match status" value="1"/>
</dbReference>
<evidence type="ECO:0000256" key="1">
    <source>
        <dbReference type="ARBA" id="ARBA00007865"/>
    </source>
</evidence>
<dbReference type="InterPro" id="IPR037175">
    <property type="entry name" value="KFase_sf"/>
</dbReference>
<dbReference type="RefSeq" id="XP_040729586.1">
    <property type="nucleotide sequence ID" value="XM_040873078.1"/>
</dbReference>
<sequence length="255" mass="28255">MTTISFDSLLLRKDGTPGNAWGRFGNDDELGTLNLLTPKVTAEAAKEIVEGVRVSVDWPLDTFVVAADECRIVWVENGGIVGRGVLLDYVSYAESKNIPIDCFSTTSISPSVLREIASVQGTIFRPGDILFVRTGWTEAYGRMTRAEQEQLAATYPPPAIGLESSKETLRWIWDNQFAAVVGDQPSFEAWPCQNTDFMLHEWLLAGWGTPIGELFDLKQLSEECQKRKRWSFFFSSMPLRVPGGVASPPNGVAIF</sequence>
<dbReference type="GO" id="GO:0019441">
    <property type="term" value="P:L-tryptophan catabolic process to kynurenine"/>
    <property type="evidence" value="ECO:0007669"/>
    <property type="project" value="InterPro"/>
</dbReference>